<dbReference type="Proteomes" id="UP000010448">
    <property type="component" value="Unassembled WGS sequence"/>
</dbReference>
<dbReference type="AlphaFoldDB" id="A0A7K4EGF6"/>
<dbReference type="SUPFAM" id="SSF140990">
    <property type="entry name" value="FtsH protease domain-like"/>
    <property type="match status" value="1"/>
</dbReference>
<name>A0A7K4EGF6_9PSED</name>
<dbReference type="GO" id="GO:0004222">
    <property type="term" value="F:metalloendopeptidase activity"/>
    <property type="evidence" value="ECO:0007669"/>
    <property type="project" value="InterPro"/>
</dbReference>
<dbReference type="GO" id="GO:0005524">
    <property type="term" value="F:ATP binding"/>
    <property type="evidence" value="ECO:0007669"/>
    <property type="project" value="InterPro"/>
</dbReference>
<comment type="caution">
    <text evidence="1">The sequence shown here is derived from an EMBL/GenBank/DDBJ whole genome shotgun (WGS) entry which is preliminary data.</text>
</comment>
<protein>
    <submittedName>
        <fullName evidence="1">Uncharacterized protein</fullName>
    </submittedName>
</protein>
<keyword evidence="2" id="KW-1185">Reference proteome</keyword>
<organism evidence="1 2">
    <name type="scientific">Pseudomonas bharatica CSV86</name>
    <dbReference type="NCBI Taxonomy" id="1005395"/>
    <lineage>
        <taxon>Bacteria</taxon>
        <taxon>Pseudomonadati</taxon>
        <taxon>Pseudomonadota</taxon>
        <taxon>Gammaproteobacteria</taxon>
        <taxon>Pseudomonadales</taxon>
        <taxon>Pseudomonadaceae</taxon>
        <taxon>Pseudomonas</taxon>
        <taxon>Pseudomonas bharatica</taxon>
    </lineage>
</organism>
<dbReference type="GO" id="GO:0004176">
    <property type="term" value="F:ATP-dependent peptidase activity"/>
    <property type="evidence" value="ECO:0007669"/>
    <property type="project" value="InterPro"/>
</dbReference>
<dbReference type="GO" id="GO:0006508">
    <property type="term" value="P:proteolysis"/>
    <property type="evidence" value="ECO:0007669"/>
    <property type="project" value="InterPro"/>
</dbReference>
<reference evidence="1 2" key="1">
    <citation type="journal article" date="2013" name="Genome Announc.">
        <title>Genome Sequence of Naphthalene-Degrading Soil Bacterium Pseudomonas putida CSV86.</title>
        <authorList>
            <person name="Phale P.S."/>
            <person name="Paliwal V."/>
            <person name="Raju S.C."/>
            <person name="Modak A."/>
            <person name="Purohit H.J."/>
        </authorList>
    </citation>
    <scope>NUCLEOTIDE SEQUENCE [LARGE SCALE GENOMIC DNA]</scope>
    <source>
        <strain evidence="1 2">CSV86</strain>
    </source>
</reference>
<gene>
    <name evidence="1" type="ORF">CSV86_016900</name>
</gene>
<evidence type="ECO:0000313" key="1">
    <source>
        <dbReference type="EMBL" id="NNJ16762.1"/>
    </source>
</evidence>
<accession>A0A7K4EGF6</accession>
<dbReference type="InterPro" id="IPR037219">
    <property type="entry name" value="Peptidase_M41-like"/>
</dbReference>
<evidence type="ECO:0000313" key="2">
    <source>
        <dbReference type="Proteomes" id="UP000010448"/>
    </source>
</evidence>
<dbReference type="RefSeq" id="WP_170394894.1">
    <property type="nucleotide sequence ID" value="NZ_AMWJ02000002.1"/>
</dbReference>
<sequence length="174" mass="19319">MESLGILPNQEVFFRVSLDQPITDIEALANYLKRRIIVLFAGALAETLSARHDTQNRGVNHSKAFEIFHSPFLGAVQDNARVSEALIVLRNVQSRTPCSAQEVDLEITEIGNRMWTRAISLVEKFEDVIVGVADRLTQDLQVVDPVWSQTIGASLSEEDLAGIPILQMLPLLDP</sequence>
<proteinExistence type="predicted"/>
<dbReference type="EMBL" id="AMWJ02000002">
    <property type="protein sequence ID" value="NNJ16762.1"/>
    <property type="molecule type" value="Genomic_DNA"/>
</dbReference>